<proteinExistence type="predicted"/>
<comment type="caution">
    <text evidence="1">The sequence shown here is derived from an EMBL/GenBank/DDBJ whole genome shotgun (WGS) entry which is preliminary data.</text>
</comment>
<protein>
    <recommendedName>
        <fullName evidence="3">PilZ domain-containing protein</fullName>
    </recommendedName>
</protein>
<accession>A0ABS1CDY7</accession>
<reference evidence="1 2" key="1">
    <citation type="journal article" date="2020" name="Microorganisms">
        <title>Osmotic Adaptation and Compatible Solute Biosynthesis of Phototrophic Bacteria as Revealed from Genome Analyses.</title>
        <authorList>
            <person name="Imhoff J.F."/>
            <person name="Rahn T."/>
            <person name="Kunzel S."/>
            <person name="Keller A."/>
            <person name="Neulinger S.C."/>
        </authorList>
    </citation>
    <scope>NUCLEOTIDE SEQUENCE [LARGE SCALE GENOMIC DNA]</scope>
    <source>
        <strain evidence="1 2">DSM 6210</strain>
    </source>
</reference>
<evidence type="ECO:0000313" key="1">
    <source>
        <dbReference type="EMBL" id="MBK1630122.1"/>
    </source>
</evidence>
<dbReference type="InterPro" id="IPR046357">
    <property type="entry name" value="PPIase_dom_sf"/>
</dbReference>
<evidence type="ECO:0000313" key="2">
    <source>
        <dbReference type="Proteomes" id="UP000748752"/>
    </source>
</evidence>
<gene>
    <name evidence="1" type="ORF">CKO31_05075</name>
</gene>
<dbReference type="EMBL" id="NRRV01000008">
    <property type="protein sequence ID" value="MBK1630122.1"/>
    <property type="molecule type" value="Genomic_DNA"/>
</dbReference>
<dbReference type="Proteomes" id="UP000748752">
    <property type="component" value="Unassembled WGS sequence"/>
</dbReference>
<evidence type="ECO:0008006" key="3">
    <source>
        <dbReference type="Google" id="ProtNLM"/>
    </source>
</evidence>
<organism evidence="1 2">
    <name type="scientific">Thiohalocapsa halophila</name>
    <dbReference type="NCBI Taxonomy" id="69359"/>
    <lineage>
        <taxon>Bacteria</taxon>
        <taxon>Pseudomonadati</taxon>
        <taxon>Pseudomonadota</taxon>
        <taxon>Gammaproteobacteria</taxon>
        <taxon>Chromatiales</taxon>
        <taxon>Chromatiaceae</taxon>
        <taxon>Thiohalocapsa</taxon>
    </lineage>
</organism>
<keyword evidence="2" id="KW-1185">Reference proteome</keyword>
<dbReference type="Gene3D" id="3.10.50.40">
    <property type="match status" value="1"/>
</dbReference>
<sequence length="242" mass="26247">MRSGTVTALRLDLRWQSDAVQHCDSLFLPQVDLARSTLPRPIMAAVMDKPAGHRATCRFEPGVLPANQHPAELLTLQPNQFNKHCLGRGSVEPRRGRFYPGDILVDVPSRRGSQGAPVRVTEVSAGGLRLDPSHPLAGKALEVTTTVVSVADAPPAGAGSARVADLLAVLPANGPGMQGRWRGRPTDFFADEPFLRLDDNDPAWSLRGLPRPAADQYAARLGHADPVYAVWARRAKPVWLRL</sequence>
<name>A0ABS1CDY7_9GAMM</name>